<evidence type="ECO:0000313" key="2">
    <source>
        <dbReference type="EMBL" id="KAK8968552.1"/>
    </source>
</evidence>
<sequence length="79" mass="8751">MVVKLSSSSSASSSVSISSADDITKPCGAVKFLYSFGGRILPRYPDGRLWYGGDETRFLTVRSSIPFSGPFDTFHFIYW</sequence>
<keyword evidence="3" id="KW-1185">Reference proteome</keyword>
<dbReference type="Proteomes" id="UP001412067">
    <property type="component" value="Unassembled WGS sequence"/>
</dbReference>
<dbReference type="PANTHER" id="PTHR31066:SF10">
    <property type="entry name" value="OCTICOSAPEPTIDE_PHOX_BEM1P FAMILY PROTEIN"/>
    <property type="match status" value="1"/>
</dbReference>
<reference evidence="2 3" key="1">
    <citation type="journal article" date="2022" name="Nat. Plants">
        <title>Genomes of leafy and leafless Platanthera orchids illuminate the evolution of mycoheterotrophy.</title>
        <authorList>
            <person name="Li M.H."/>
            <person name="Liu K.W."/>
            <person name="Li Z."/>
            <person name="Lu H.C."/>
            <person name="Ye Q.L."/>
            <person name="Zhang D."/>
            <person name="Wang J.Y."/>
            <person name="Li Y.F."/>
            <person name="Zhong Z.M."/>
            <person name="Liu X."/>
            <person name="Yu X."/>
            <person name="Liu D.K."/>
            <person name="Tu X.D."/>
            <person name="Liu B."/>
            <person name="Hao Y."/>
            <person name="Liao X.Y."/>
            <person name="Jiang Y.T."/>
            <person name="Sun W.H."/>
            <person name="Chen J."/>
            <person name="Chen Y.Q."/>
            <person name="Ai Y."/>
            <person name="Zhai J.W."/>
            <person name="Wu S.S."/>
            <person name="Zhou Z."/>
            <person name="Hsiao Y.Y."/>
            <person name="Wu W.L."/>
            <person name="Chen Y.Y."/>
            <person name="Lin Y.F."/>
            <person name="Hsu J.L."/>
            <person name="Li C.Y."/>
            <person name="Wang Z.W."/>
            <person name="Zhao X."/>
            <person name="Zhong W.Y."/>
            <person name="Ma X.K."/>
            <person name="Ma L."/>
            <person name="Huang J."/>
            <person name="Chen G.Z."/>
            <person name="Huang M.Z."/>
            <person name="Huang L."/>
            <person name="Peng D.H."/>
            <person name="Luo Y.B."/>
            <person name="Zou S.Q."/>
            <person name="Chen S.P."/>
            <person name="Lan S."/>
            <person name="Tsai W.C."/>
            <person name="Van de Peer Y."/>
            <person name="Liu Z.J."/>
        </authorList>
    </citation>
    <scope>NUCLEOTIDE SEQUENCE [LARGE SCALE GENOMIC DNA]</scope>
    <source>
        <strain evidence="2">Lor288</strain>
    </source>
</reference>
<protein>
    <submittedName>
        <fullName evidence="2">Uncharacterized protein</fullName>
    </submittedName>
</protein>
<comment type="caution">
    <text evidence="2">The sequence shown here is derived from an EMBL/GenBank/DDBJ whole genome shotgun (WGS) entry which is preliminary data.</text>
</comment>
<accession>A0ABR2MWH2</accession>
<organism evidence="2 3">
    <name type="scientific">Platanthera guangdongensis</name>
    <dbReference type="NCBI Taxonomy" id="2320717"/>
    <lineage>
        <taxon>Eukaryota</taxon>
        <taxon>Viridiplantae</taxon>
        <taxon>Streptophyta</taxon>
        <taxon>Embryophyta</taxon>
        <taxon>Tracheophyta</taxon>
        <taxon>Spermatophyta</taxon>
        <taxon>Magnoliopsida</taxon>
        <taxon>Liliopsida</taxon>
        <taxon>Asparagales</taxon>
        <taxon>Orchidaceae</taxon>
        <taxon>Orchidoideae</taxon>
        <taxon>Orchideae</taxon>
        <taxon>Orchidinae</taxon>
        <taxon>Platanthera</taxon>
    </lineage>
</organism>
<proteinExistence type="predicted"/>
<feature type="region of interest" description="Disordered" evidence="1">
    <location>
        <begin position="1"/>
        <end position="21"/>
    </location>
</feature>
<evidence type="ECO:0000313" key="3">
    <source>
        <dbReference type="Proteomes" id="UP001412067"/>
    </source>
</evidence>
<dbReference type="PANTHER" id="PTHR31066">
    <property type="entry name" value="OS05G0427100 PROTEIN-RELATED"/>
    <property type="match status" value="1"/>
</dbReference>
<evidence type="ECO:0000256" key="1">
    <source>
        <dbReference type="SAM" id="MobiDB-lite"/>
    </source>
</evidence>
<gene>
    <name evidence="2" type="ORF">KSP40_PGU004169</name>
</gene>
<dbReference type="InterPro" id="IPR053198">
    <property type="entry name" value="Gynoecium_Dev_Regulator"/>
</dbReference>
<dbReference type="EMBL" id="JBBWWR010000004">
    <property type="protein sequence ID" value="KAK8968552.1"/>
    <property type="molecule type" value="Genomic_DNA"/>
</dbReference>
<name>A0ABR2MWH2_9ASPA</name>